<feature type="disulfide bond" evidence="17">
    <location>
        <begin position="62"/>
        <end position="148"/>
    </location>
</feature>
<feature type="binding site" evidence="15">
    <location>
        <position position="223"/>
    </location>
    <ligand>
        <name>Ca(2+)</name>
        <dbReference type="ChEBI" id="CHEBI:29108"/>
        <label>2</label>
    </ligand>
</feature>
<dbReference type="PROSITE" id="PS50873">
    <property type="entry name" value="PEROXIDASE_4"/>
    <property type="match status" value="1"/>
</dbReference>
<dbReference type="GO" id="GO:0005576">
    <property type="term" value="C:extracellular region"/>
    <property type="evidence" value="ECO:0007669"/>
    <property type="project" value="UniProtKB-SubCell"/>
</dbReference>
<dbReference type="PROSITE" id="PS00435">
    <property type="entry name" value="PEROXIDASE_1"/>
    <property type="match status" value="1"/>
</dbReference>
<dbReference type="OrthoDB" id="2113341at2759"/>
<dbReference type="PRINTS" id="PR00462">
    <property type="entry name" value="LIGNINASE"/>
</dbReference>
<protein>
    <recommendedName>
        <fullName evidence="18">Peroxidase</fullName>
        <ecNumber evidence="18">1.11.1.-</ecNumber>
    </recommendedName>
</protein>
<dbReference type="InterPro" id="IPR024589">
    <property type="entry name" value="Ligninase_C"/>
</dbReference>
<feature type="signal peptide" evidence="18">
    <location>
        <begin position="1"/>
        <end position="21"/>
    </location>
</feature>
<feature type="region of interest" description="Disordered" evidence="19">
    <location>
        <begin position="372"/>
        <end position="394"/>
    </location>
</feature>
<keyword evidence="8 15" id="KW-0106">Calcium</keyword>
<keyword evidence="6 15" id="KW-0479">Metal-binding</keyword>
<comment type="cofactor">
    <cofactor evidence="15">
        <name>heme b</name>
        <dbReference type="ChEBI" id="CHEBI:60344"/>
    </cofactor>
    <text evidence="15">Binds 1 heme b (iron(II)-protoporphyrin IX) group per subunit.</text>
</comment>
<comment type="cofactor">
    <cofactor evidence="15 18">
        <name>Ca(2+)</name>
        <dbReference type="ChEBI" id="CHEBI:29108"/>
    </cofactor>
    <text evidence="15 18">Binds 2 calcium ions per subunit.</text>
</comment>
<dbReference type="EMBL" id="JAACJM010000003">
    <property type="protein sequence ID" value="KAF5373896.1"/>
    <property type="molecule type" value="Genomic_DNA"/>
</dbReference>
<evidence type="ECO:0000256" key="11">
    <source>
        <dbReference type="ARBA" id="ARBA00023157"/>
    </source>
</evidence>
<feature type="active site" description="Proton acceptor" evidence="14">
    <location>
        <position position="75"/>
    </location>
</feature>
<name>A0A8H5LYC4_9AGAR</name>
<feature type="binding site" evidence="15">
    <location>
        <position position="76"/>
    </location>
    <ligand>
        <name>Ca(2+)</name>
        <dbReference type="ChEBI" id="CHEBI:29108"/>
        <label>1</label>
    </ligand>
</feature>
<dbReference type="PANTHER" id="PTHR31356:SF66">
    <property type="entry name" value="CATALASE-PEROXIDASE"/>
    <property type="match status" value="1"/>
</dbReference>
<keyword evidence="9 18" id="KW-0560">Oxidoreductase</keyword>
<evidence type="ECO:0000256" key="14">
    <source>
        <dbReference type="PIRSR" id="PIRSR601621-1"/>
    </source>
</evidence>
<organism evidence="21 22">
    <name type="scientific">Tetrapyrgos nigripes</name>
    <dbReference type="NCBI Taxonomy" id="182062"/>
    <lineage>
        <taxon>Eukaryota</taxon>
        <taxon>Fungi</taxon>
        <taxon>Dikarya</taxon>
        <taxon>Basidiomycota</taxon>
        <taxon>Agaricomycotina</taxon>
        <taxon>Agaricomycetes</taxon>
        <taxon>Agaricomycetidae</taxon>
        <taxon>Agaricales</taxon>
        <taxon>Marasmiineae</taxon>
        <taxon>Marasmiaceae</taxon>
        <taxon>Tetrapyrgos</taxon>
    </lineage>
</organism>
<dbReference type="GO" id="GO:0000302">
    <property type="term" value="P:response to reactive oxygen species"/>
    <property type="evidence" value="ECO:0007669"/>
    <property type="project" value="TreeGrafter"/>
</dbReference>
<evidence type="ECO:0000259" key="20">
    <source>
        <dbReference type="PROSITE" id="PS50873"/>
    </source>
</evidence>
<comment type="caution">
    <text evidence="21">The sequence shown here is derived from an EMBL/GenBank/DDBJ whole genome shotgun (WGS) entry which is preliminary data.</text>
</comment>
<dbReference type="Gene3D" id="1.10.520.10">
    <property type="match status" value="1"/>
</dbReference>
<evidence type="ECO:0000256" key="7">
    <source>
        <dbReference type="ARBA" id="ARBA00022729"/>
    </source>
</evidence>
<keyword evidence="5 15" id="KW-0349">Heme</keyword>
<dbReference type="EC" id="1.11.1.-" evidence="18"/>
<dbReference type="AlphaFoldDB" id="A0A8H5LYC4"/>
<feature type="binding site" evidence="15">
    <location>
        <position position="96"/>
    </location>
    <ligand>
        <name>Ca(2+)</name>
        <dbReference type="ChEBI" id="CHEBI:29108"/>
        <label>1</label>
    </ligand>
</feature>
<accession>A0A8H5LYC4</accession>
<evidence type="ECO:0000256" key="19">
    <source>
        <dbReference type="SAM" id="MobiDB-lite"/>
    </source>
</evidence>
<reference evidence="21 22" key="1">
    <citation type="journal article" date="2020" name="ISME J.">
        <title>Uncovering the hidden diversity of litter-decomposition mechanisms in mushroom-forming fungi.</title>
        <authorList>
            <person name="Floudas D."/>
            <person name="Bentzer J."/>
            <person name="Ahren D."/>
            <person name="Johansson T."/>
            <person name="Persson P."/>
            <person name="Tunlid A."/>
        </authorList>
    </citation>
    <scope>NUCLEOTIDE SEQUENCE [LARGE SCALE GENOMIC DNA]</scope>
    <source>
        <strain evidence="21 22">CBS 291.85</strain>
    </source>
</reference>
<dbReference type="GO" id="GO:0020037">
    <property type="term" value="F:heme binding"/>
    <property type="evidence" value="ECO:0007669"/>
    <property type="project" value="UniProtKB-UniRule"/>
</dbReference>
<dbReference type="SUPFAM" id="SSF48113">
    <property type="entry name" value="Heme-dependent peroxidases"/>
    <property type="match status" value="1"/>
</dbReference>
<dbReference type="PANTHER" id="PTHR31356">
    <property type="entry name" value="THYLAKOID LUMENAL 29 KDA PROTEIN, CHLOROPLASTIC-RELATED"/>
    <property type="match status" value="1"/>
</dbReference>
<evidence type="ECO:0000256" key="18">
    <source>
        <dbReference type="RuleBase" id="RU363051"/>
    </source>
</evidence>
<keyword evidence="3" id="KW-0964">Secreted</keyword>
<evidence type="ECO:0000256" key="10">
    <source>
        <dbReference type="ARBA" id="ARBA00023004"/>
    </source>
</evidence>
<dbReference type="Pfam" id="PF11895">
    <property type="entry name" value="Peroxidase_ext"/>
    <property type="match status" value="1"/>
</dbReference>
<dbReference type="GO" id="GO:0046872">
    <property type="term" value="F:metal ion binding"/>
    <property type="evidence" value="ECO:0007669"/>
    <property type="project" value="UniProtKB-UniRule"/>
</dbReference>
<evidence type="ECO:0000256" key="12">
    <source>
        <dbReference type="ARBA" id="ARBA00023180"/>
    </source>
</evidence>
<proteinExistence type="inferred from homology"/>
<keyword evidence="4 18" id="KW-0575">Peroxidase</keyword>
<dbReference type="Gene3D" id="1.10.420.10">
    <property type="entry name" value="Peroxidase, domain 2"/>
    <property type="match status" value="3"/>
</dbReference>
<evidence type="ECO:0000256" key="5">
    <source>
        <dbReference type="ARBA" id="ARBA00022617"/>
    </source>
</evidence>
<dbReference type="InterPro" id="IPR019794">
    <property type="entry name" value="Peroxidases_AS"/>
</dbReference>
<dbReference type="Pfam" id="PF00141">
    <property type="entry name" value="peroxidase"/>
    <property type="match status" value="1"/>
</dbReference>
<gene>
    <name evidence="21" type="ORF">D9758_000996</name>
</gene>
<evidence type="ECO:0000256" key="3">
    <source>
        <dbReference type="ARBA" id="ARBA00022525"/>
    </source>
</evidence>
<evidence type="ECO:0000313" key="22">
    <source>
        <dbReference type="Proteomes" id="UP000559256"/>
    </source>
</evidence>
<dbReference type="GO" id="GO:0004601">
    <property type="term" value="F:peroxidase activity"/>
    <property type="evidence" value="ECO:0007669"/>
    <property type="project" value="UniProtKB-KW"/>
</dbReference>
<feature type="disulfide bond" evidence="17">
    <location>
        <begin position="32"/>
        <end position="44"/>
    </location>
</feature>
<keyword evidence="7 18" id="KW-0732">Signal</keyword>
<evidence type="ECO:0000256" key="4">
    <source>
        <dbReference type="ARBA" id="ARBA00022559"/>
    </source>
</evidence>
<evidence type="ECO:0000256" key="16">
    <source>
        <dbReference type="PIRSR" id="PIRSR601621-3"/>
    </source>
</evidence>
<evidence type="ECO:0000256" key="13">
    <source>
        <dbReference type="ARBA" id="ARBA00023324"/>
    </source>
</evidence>
<dbReference type="Proteomes" id="UP000559256">
    <property type="component" value="Unassembled WGS sequence"/>
</dbReference>
<dbReference type="GO" id="GO:0034599">
    <property type="term" value="P:cellular response to oxidative stress"/>
    <property type="evidence" value="ECO:0007669"/>
    <property type="project" value="InterPro"/>
</dbReference>
<dbReference type="InterPro" id="IPR019793">
    <property type="entry name" value="Peroxidases_heam-ligand_BS"/>
</dbReference>
<evidence type="ECO:0000256" key="1">
    <source>
        <dbReference type="ARBA" id="ARBA00004613"/>
    </source>
</evidence>
<feature type="binding site" evidence="15">
    <location>
        <position position="98"/>
    </location>
    <ligand>
        <name>Ca(2+)</name>
        <dbReference type="ChEBI" id="CHEBI:29108"/>
        <label>1</label>
    </ligand>
</feature>
<feature type="site" description="Transition state stabilizer" evidence="16">
    <location>
        <position position="71"/>
    </location>
</feature>
<dbReference type="InterPro" id="IPR044831">
    <property type="entry name" value="Ccp1-like"/>
</dbReference>
<sequence length="394" mass="41583">MISKISPSLIITALLAVSVSARPAAKLRRATCPGGQTTANQACCVWFDVLDDIQKNLLENECGEEAHESLRLTFHDAIGFSNSKNAAGEFGGGGADGSIMAFTDQELQDPANDGTDDIIGNQRTIALNHNVSFGDFIQFTGAVAVSNCKAGPHLKFFAGRPNATQAAPDNSVPEPIDSVDDILARMADAGFSPEEVVALLASHSVAAQDTIDPDIHGSPFDSTPDTFDSQFYVETLLKGTLFPGPNGAHDGEVQSAIDGELRLQSDAALARDSRTACEWQSFISKAIASSSSPKAFKLHRLTPLLFSLSTADHQSMITKFENAMLKLSLLGHDQNDLIDCSDVIPAPDSASLPDATFPPQLGINDVEASCSETPFPTLSTQPGPATSIARVPAS</sequence>
<evidence type="ECO:0000256" key="15">
    <source>
        <dbReference type="PIRSR" id="PIRSR601621-2"/>
    </source>
</evidence>
<feature type="disulfide bond" evidence="17">
    <location>
        <begin position="43"/>
        <end position="340"/>
    </location>
</feature>
<evidence type="ECO:0000256" key="6">
    <source>
        <dbReference type="ARBA" id="ARBA00022723"/>
    </source>
</evidence>
<dbReference type="CDD" id="cd00692">
    <property type="entry name" value="ligninase"/>
    <property type="match status" value="1"/>
</dbReference>
<keyword evidence="13" id="KW-0376">Hydrogen peroxide</keyword>
<feature type="chain" id="PRO_5034825460" description="Peroxidase" evidence="18">
    <location>
        <begin position="22"/>
        <end position="394"/>
    </location>
</feature>
<evidence type="ECO:0000256" key="2">
    <source>
        <dbReference type="ARBA" id="ARBA00006089"/>
    </source>
</evidence>
<feature type="domain" description="Plant heme peroxidase family profile" evidence="20">
    <location>
        <begin position="70"/>
        <end position="344"/>
    </location>
</feature>
<feature type="disulfide bond" evidence="17">
    <location>
        <begin position="277"/>
        <end position="370"/>
    </location>
</feature>
<evidence type="ECO:0000256" key="8">
    <source>
        <dbReference type="ARBA" id="ARBA00022837"/>
    </source>
</evidence>
<evidence type="ECO:0000256" key="9">
    <source>
        <dbReference type="ARBA" id="ARBA00023002"/>
    </source>
</evidence>
<keyword evidence="11 17" id="KW-1015">Disulfide bond</keyword>
<keyword evidence="10 15" id="KW-0408">Iron</keyword>
<comment type="similarity">
    <text evidence="2 18">Belongs to the peroxidase family. Ligninase subfamily.</text>
</comment>
<dbReference type="InterPro" id="IPR002016">
    <property type="entry name" value="Haem_peroxidase"/>
</dbReference>
<feature type="binding site" description="axial binding residue" evidence="15">
    <location>
        <position position="203"/>
    </location>
    <ligand>
        <name>heme b</name>
        <dbReference type="ChEBI" id="CHEBI:60344"/>
    </ligand>
    <ligandPart>
        <name>Fe</name>
        <dbReference type="ChEBI" id="CHEBI:18248"/>
    </ligandPart>
</feature>
<dbReference type="InterPro" id="IPR001621">
    <property type="entry name" value="Ligninase"/>
</dbReference>
<comment type="subcellular location">
    <subcellularLocation>
        <location evidence="1">Secreted</location>
    </subcellularLocation>
</comment>
<dbReference type="GO" id="GO:0042744">
    <property type="term" value="P:hydrogen peroxide catabolic process"/>
    <property type="evidence" value="ECO:0007669"/>
    <property type="project" value="UniProtKB-KW"/>
</dbReference>
<dbReference type="InterPro" id="IPR010255">
    <property type="entry name" value="Haem_peroxidase_sf"/>
</dbReference>
<feature type="binding site" evidence="15">
    <location>
        <position position="204"/>
    </location>
    <ligand>
        <name>Ca(2+)</name>
        <dbReference type="ChEBI" id="CHEBI:29108"/>
        <label>2</label>
    </ligand>
</feature>
<evidence type="ECO:0000256" key="17">
    <source>
        <dbReference type="PIRSR" id="PIRSR601621-4"/>
    </source>
</evidence>
<feature type="binding site" evidence="15">
    <location>
        <position position="94"/>
    </location>
    <ligand>
        <name>Ca(2+)</name>
        <dbReference type="ChEBI" id="CHEBI:29108"/>
        <label>1</label>
    </ligand>
</feature>
<feature type="binding site" evidence="15">
    <location>
        <position position="221"/>
    </location>
    <ligand>
        <name>Ca(2+)</name>
        <dbReference type="ChEBI" id="CHEBI:29108"/>
        <label>2</label>
    </ligand>
</feature>
<keyword evidence="12" id="KW-0325">Glycoprotein</keyword>
<dbReference type="PROSITE" id="PS00436">
    <property type="entry name" value="PEROXIDASE_2"/>
    <property type="match status" value="1"/>
</dbReference>
<dbReference type="PRINTS" id="PR00458">
    <property type="entry name" value="PEROXIDASE"/>
</dbReference>
<feature type="binding site" evidence="15">
    <location>
        <position position="228"/>
    </location>
    <ligand>
        <name>Ca(2+)</name>
        <dbReference type="ChEBI" id="CHEBI:29108"/>
        <label>2</label>
    </ligand>
</feature>
<feature type="compositionally biased region" description="Polar residues" evidence="19">
    <location>
        <begin position="372"/>
        <end position="384"/>
    </location>
</feature>
<evidence type="ECO:0000313" key="21">
    <source>
        <dbReference type="EMBL" id="KAF5373896.1"/>
    </source>
</evidence>
<keyword evidence="22" id="KW-1185">Reference proteome</keyword>